<protein>
    <submittedName>
        <fullName evidence="1">Uncharacterized protein</fullName>
    </submittedName>
</protein>
<reference evidence="1" key="2">
    <citation type="journal article" date="2023" name="IMA Fungus">
        <title>Comparative genomic study of the Penicillium genus elucidates a diverse pangenome and 15 lateral gene transfer events.</title>
        <authorList>
            <person name="Petersen C."/>
            <person name="Sorensen T."/>
            <person name="Nielsen M.R."/>
            <person name="Sondergaard T.E."/>
            <person name="Sorensen J.L."/>
            <person name="Fitzpatrick D.A."/>
            <person name="Frisvad J.C."/>
            <person name="Nielsen K.L."/>
        </authorList>
    </citation>
    <scope>NUCLEOTIDE SEQUENCE</scope>
    <source>
        <strain evidence="1">IBT 22155</strain>
    </source>
</reference>
<sequence length="357" mass="40926">MSQLERDSIKRIVERARYGLQGLLKAAVASQEIRRTPSRSRSSVALNNEQMDGHRHPAEITTKKGITNERKQRRPNMDIGIHYAGDTDIDHKELVRSMNGVEVERTLLLEESFRRTLRFYVEGSFSHDDQRTTLTIQQAAQRCPLVFASLFHMPVSDLGLHIGGSTSPTEDQDQAHDMTDSELYSEIKVPIPSGPNDPFVKELRGAYREEYSRPHVTTPGKYAPHWYKKVSFFHGGTKQRYTLSVGDYVEYRSQGIGQVLGFFTHELIPRERRVFVHLQPLSHLSRDDSILLLPQFKPQHQTQLVVGLTGISYRKKYVLNTAKSQRHSPELSAQQNEDGTDELDVTLTYCTWNVEFF</sequence>
<dbReference type="AlphaFoldDB" id="A0A9W9HGS7"/>
<dbReference type="GeneID" id="81401123"/>
<name>A0A9W9HGS7_9EURO</name>
<organism evidence="1 2">
    <name type="scientific">Penicillium bovifimosum</name>
    <dbReference type="NCBI Taxonomy" id="126998"/>
    <lineage>
        <taxon>Eukaryota</taxon>
        <taxon>Fungi</taxon>
        <taxon>Dikarya</taxon>
        <taxon>Ascomycota</taxon>
        <taxon>Pezizomycotina</taxon>
        <taxon>Eurotiomycetes</taxon>
        <taxon>Eurotiomycetidae</taxon>
        <taxon>Eurotiales</taxon>
        <taxon>Aspergillaceae</taxon>
        <taxon>Penicillium</taxon>
    </lineage>
</organism>
<dbReference type="EMBL" id="JAPQKL010000001">
    <property type="protein sequence ID" value="KAJ5146645.1"/>
    <property type="molecule type" value="Genomic_DNA"/>
</dbReference>
<dbReference type="RefSeq" id="XP_056527119.1">
    <property type="nucleotide sequence ID" value="XM_056661953.1"/>
</dbReference>
<keyword evidence="2" id="KW-1185">Reference proteome</keyword>
<accession>A0A9W9HGS7</accession>
<comment type="caution">
    <text evidence="1">The sequence shown here is derived from an EMBL/GenBank/DDBJ whole genome shotgun (WGS) entry which is preliminary data.</text>
</comment>
<reference evidence="1" key="1">
    <citation type="submission" date="2022-11" db="EMBL/GenBank/DDBJ databases">
        <authorList>
            <person name="Petersen C."/>
        </authorList>
    </citation>
    <scope>NUCLEOTIDE SEQUENCE</scope>
    <source>
        <strain evidence="1">IBT 22155</strain>
    </source>
</reference>
<proteinExistence type="predicted"/>
<dbReference type="Proteomes" id="UP001149079">
    <property type="component" value="Unassembled WGS sequence"/>
</dbReference>
<gene>
    <name evidence="1" type="ORF">N7515_001209</name>
</gene>
<dbReference type="OrthoDB" id="4207238at2759"/>
<evidence type="ECO:0000313" key="2">
    <source>
        <dbReference type="Proteomes" id="UP001149079"/>
    </source>
</evidence>
<evidence type="ECO:0000313" key="1">
    <source>
        <dbReference type="EMBL" id="KAJ5146645.1"/>
    </source>
</evidence>